<dbReference type="AlphaFoldDB" id="A0A482VCN3"/>
<evidence type="ECO:0000256" key="1">
    <source>
        <dbReference type="SAM" id="MobiDB-lite"/>
    </source>
</evidence>
<name>A0A482VCN3_ASBVE</name>
<protein>
    <submittedName>
        <fullName evidence="2">Uncharacterized protein</fullName>
    </submittedName>
</protein>
<feature type="region of interest" description="Disordered" evidence="1">
    <location>
        <begin position="30"/>
        <end position="64"/>
    </location>
</feature>
<feature type="region of interest" description="Disordered" evidence="1">
    <location>
        <begin position="251"/>
        <end position="277"/>
    </location>
</feature>
<dbReference type="EMBL" id="QDEB01116442">
    <property type="protein sequence ID" value="RZB40729.1"/>
    <property type="molecule type" value="Genomic_DNA"/>
</dbReference>
<sequence length="277" mass="31574">MVVTRWESSSRPLFVRTVWRDGHRHVVLREDDVASPARTSRRSVSSTSRRSAKPPPTPDNSGFKVPSVKLLLAGWRGPKTRRCKTEARSREYVKTAITIDIIPSDSVRYSDINKQVSFDNVKKLSAKSSSFEVTETPPPFSYDNYCVEQFASLSERVMIWLDLAIQNHKQFKNIDVKKRPPTCKKNSFDGKYNPREKNLEERQKSVKDVSVLERAPPLVTSHMECEEVEAVNLEQKPKLRGTAKRQLHIFLPNLPKKSSESSSLLSSKASSFQINKT</sequence>
<comment type="caution">
    <text evidence="2">The sequence shown here is derived from an EMBL/GenBank/DDBJ whole genome shotgun (WGS) entry which is preliminary data.</text>
</comment>
<feature type="compositionally biased region" description="Low complexity" evidence="1">
    <location>
        <begin position="34"/>
        <end position="49"/>
    </location>
</feature>
<accession>A0A482VCN3</accession>
<reference evidence="2 3" key="1">
    <citation type="submission" date="2017-03" db="EMBL/GenBank/DDBJ databases">
        <title>Genome of the blue death feigning beetle - Asbolus verrucosus.</title>
        <authorList>
            <person name="Rider S.D."/>
        </authorList>
    </citation>
    <scope>NUCLEOTIDE SEQUENCE [LARGE SCALE GENOMIC DNA]</scope>
    <source>
        <strain evidence="2">Butters</strain>
        <tissue evidence="2">Head and leg muscle</tissue>
    </source>
</reference>
<evidence type="ECO:0000313" key="2">
    <source>
        <dbReference type="EMBL" id="RZB40729.1"/>
    </source>
</evidence>
<feature type="compositionally biased region" description="Low complexity" evidence="1">
    <location>
        <begin position="254"/>
        <end position="271"/>
    </location>
</feature>
<proteinExistence type="predicted"/>
<gene>
    <name evidence="2" type="ORF">BDFB_008743</name>
</gene>
<keyword evidence="3" id="KW-1185">Reference proteome</keyword>
<dbReference type="Proteomes" id="UP000292052">
    <property type="component" value="Unassembled WGS sequence"/>
</dbReference>
<evidence type="ECO:0000313" key="3">
    <source>
        <dbReference type="Proteomes" id="UP000292052"/>
    </source>
</evidence>
<organism evidence="2 3">
    <name type="scientific">Asbolus verrucosus</name>
    <name type="common">Desert ironclad beetle</name>
    <dbReference type="NCBI Taxonomy" id="1661398"/>
    <lineage>
        <taxon>Eukaryota</taxon>
        <taxon>Metazoa</taxon>
        <taxon>Ecdysozoa</taxon>
        <taxon>Arthropoda</taxon>
        <taxon>Hexapoda</taxon>
        <taxon>Insecta</taxon>
        <taxon>Pterygota</taxon>
        <taxon>Neoptera</taxon>
        <taxon>Endopterygota</taxon>
        <taxon>Coleoptera</taxon>
        <taxon>Polyphaga</taxon>
        <taxon>Cucujiformia</taxon>
        <taxon>Tenebrionidae</taxon>
        <taxon>Pimeliinae</taxon>
        <taxon>Asbolus</taxon>
    </lineage>
</organism>
<dbReference type="OrthoDB" id="6735508at2759"/>